<evidence type="ECO:0000313" key="3">
    <source>
        <dbReference type="Proteomes" id="UP001154420"/>
    </source>
</evidence>
<reference evidence="2" key="1">
    <citation type="submission" date="2018-09" db="EMBL/GenBank/DDBJ databases">
        <title>Murine metabolic-syndrome-specific gut microbial biobank.</title>
        <authorList>
            <person name="Liu C."/>
        </authorList>
    </citation>
    <scope>NUCLEOTIDE SEQUENCE</scope>
    <source>
        <strain evidence="2">D42-62</strain>
    </source>
</reference>
<feature type="region of interest" description="Disordered" evidence="1">
    <location>
        <begin position="1"/>
        <end position="56"/>
    </location>
</feature>
<sequence length="118" mass="12833">MKGSVPTVQQAAGESLAEEGHGQLDRKLPGQSDMKIKGHEEAKCKDKYLPKRKEQDGQDLQVKECILRRRSEGGNITPETATAIAFKMKIAAATITAETAAVNAAEITPVIITQVEMW</sequence>
<keyword evidence="3" id="KW-1185">Reference proteome</keyword>
<gene>
    <name evidence="2" type="ORF">D5281_05060</name>
</gene>
<dbReference type="RefSeq" id="WP_160559051.1">
    <property type="nucleotide sequence ID" value="NZ_QZDT01000005.1"/>
</dbReference>
<proteinExistence type="predicted"/>
<dbReference type="AlphaFoldDB" id="A0A9X5GRE5"/>
<feature type="compositionally biased region" description="Basic and acidic residues" evidence="1">
    <location>
        <begin position="18"/>
        <end position="56"/>
    </location>
</feature>
<protein>
    <submittedName>
        <fullName evidence="2">Uncharacterized protein</fullName>
    </submittedName>
</protein>
<feature type="compositionally biased region" description="Polar residues" evidence="1">
    <location>
        <begin position="1"/>
        <end position="12"/>
    </location>
</feature>
<name>A0A9X5GRE5_9FIRM</name>
<comment type="caution">
    <text evidence="2">The sequence shown here is derived from an EMBL/GenBank/DDBJ whole genome shotgun (WGS) entry which is preliminary data.</text>
</comment>
<organism evidence="2 3">
    <name type="scientific">Parablautia muri</name>
    <dbReference type="NCBI Taxonomy" id="2320879"/>
    <lineage>
        <taxon>Bacteria</taxon>
        <taxon>Bacillati</taxon>
        <taxon>Bacillota</taxon>
        <taxon>Clostridia</taxon>
        <taxon>Lachnospirales</taxon>
        <taxon>Lachnospiraceae</taxon>
        <taxon>Parablautia</taxon>
    </lineage>
</organism>
<evidence type="ECO:0000256" key="1">
    <source>
        <dbReference type="SAM" id="MobiDB-lite"/>
    </source>
</evidence>
<dbReference type="Proteomes" id="UP001154420">
    <property type="component" value="Unassembled WGS sequence"/>
</dbReference>
<evidence type="ECO:0000313" key="2">
    <source>
        <dbReference type="EMBL" id="NBJ91975.1"/>
    </source>
</evidence>
<accession>A0A9X5GRE5</accession>
<dbReference type="EMBL" id="QZDT01000005">
    <property type="protein sequence ID" value="NBJ91975.1"/>
    <property type="molecule type" value="Genomic_DNA"/>
</dbReference>